<dbReference type="InterPro" id="IPR010982">
    <property type="entry name" value="Lambda_DNA-bd_dom_sf"/>
</dbReference>
<keyword evidence="3 7" id="KW-0808">Transferase</keyword>
<dbReference type="CDD" id="cd00093">
    <property type="entry name" value="HTH_XRE"/>
    <property type="match status" value="1"/>
</dbReference>
<accession>A0A7G7VIB6</accession>
<keyword evidence="8" id="KW-1185">Reference proteome</keyword>
<dbReference type="GO" id="GO:0008170">
    <property type="term" value="F:N-methyltransferase activity"/>
    <property type="evidence" value="ECO:0007669"/>
    <property type="project" value="InterPro"/>
</dbReference>
<keyword evidence="4" id="KW-0680">Restriction system</keyword>
<dbReference type="PROSITE" id="PS00092">
    <property type="entry name" value="N6_MTASE"/>
    <property type="match status" value="1"/>
</dbReference>
<dbReference type="EC" id="2.1.1.-" evidence="5"/>
<evidence type="ECO:0000256" key="2">
    <source>
        <dbReference type="ARBA" id="ARBA00022603"/>
    </source>
</evidence>
<dbReference type="AlphaFoldDB" id="A0A7G7VIB6"/>
<dbReference type="InterPro" id="IPR002941">
    <property type="entry name" value="DNA_methylase_N4/N6"/>
</dbReference>
<evidence type="ECO:0000313" key="8">
    <source>
        <dbReference type="Proteomes" id="UP000515480"/>
    </source>
</evidence>
<dbReference type="GO" id="GO:0003677">
    <property type="term" value="F:DNA binding"/>
    <property type="evidence" value="ECO:0007669"/>
    <property type="project" value="InterPro"/>
</dbReference>
<dbReference type="REBASE" id="441525">
    <property type="entry name" value="M.Ssp3039ORF8260P"/>
</dbReference>
<sequence length="341" mass="39033">MDTLGVFNDIKTKFKETDFGIDDSVIICGDSLELLRQIPDHSIALILTDPPYHSTRKKNIIGDTSFSKDEDYIDWMRQFAIEWKRVLKYNGSIFCFCSSTMSAQLQMMFSDYFNILSEITWTKPNAPGYDGWKQKMKKESLRQWYPHSEKILFLEGAEDGNLFKSYFGSQLTKWRKTAKMSMKELAEITKSYGKINHGGAVANWEVGRNIPSKAQYDRLKDALTGAGVNGIPDYEDIIRPFNVCKDVEFTDVWTFENVRQYRGKHPAEKPIDLLEHAISATTFEGDIVLDCFSGSGSTGVAATRLKRLSILMEIDPKWCNYASNKLRGEYFFGNELLTRAQ</sequence>
<dbReference type="InterPro" id="IPR001091">
    <property type="entry name" value="RM_Methyltransferase"/>
</dbReference>
<dbReference type="Proteomes" id="UP000515480">
    <property type="component" value="Chromosome"/>
</dbReference>
<protein>
    <recommendedName>
        <fullName evidence="5">Methyltransferase</fullName>
        <ecNumber evidence="5">2.1.1.-</ecNumber>
    </recommendedName>
</protein>
<dbReference type="Gene3D" id="1.10.260.40">
    <property type="entry name" value="lambda repressor-like DNA-binding domains"/>
    <property type="match status" value="1"/>
</dbReference>
<keyword evidence="2 7" id="KW-0489">Methyltransferase</keyword>
<dbReference type="InterPro" id="IPR001387">
    <property type="entry name" value="Cro/C1-type_HTH"/>
</dbReference>
<dbReference type="SUPFAM" id="SSF53335">
    <property type="entry name" value="S-adenosyl-L-methionine-dependent methyltransferases"/>
    <property type="match status" value="1"/>
</dbReference>
<comment type="similarity">
    <text evidence="1 5">Belongs to the N(4)/N(6)-methyltransferase family.</text>
</comment>
<dbReference type="GO" id="GO:0032259">
    <property type="term" value="P:methylation"/>
    <property type="evidence" value="ECO:0007669"/>
    <property type="project" value="UniProtKB-KW"/>
</dbReference>
<dbReference type="GO" id="GO:0009307">
    <property type="term" value="P:DNA restriction-modification system"/>
    <property type="evidence" value="ECO:0007669"/>
    <property type="project" value="UniProtKB-KW"/>
</dbReference>
<dbReference type="InterPro" id="IPR002052">
    <property type="entry name" value="DNA_methylase_N6_adenine_CS"/>
</dbReference>
<organism evidence="7 8">
    <name type="scientific">Selenomonas timonae</name>
    <dbReference type="NCBI Taxonomy" id="2754044"/>
    <lineage>
        <taxon>Bacteria</taxon>
        <taxon>Bacillati</taxon>
        <taxon>Bacillota</taxon>
        <taxon>Negativicutes</taxon>
        <taxon>Selenomonadales</taxon>
        <taxon>Selenomonadaceae</taxon>
        <taxon>Selenomonas</taxon>
    </lineage>
</organism>
<dbReference type="RefSeq" id="WP_185979962.1">
    <property type="nucleotide sequence ID" value="NZ_CP060204.1"/>
</dbReference>
<dbReference type="PRINTS" id="PR00508">
    <property type="entry name" value="S21N4MTFRASE"/>
</dbReference>
<evidence type="ECO:0000256" key="3">
    <source>
        <dbReference type="ARBA" id="ARBA00022679"/>
    </source>
</evidence>
<feature type="domain" description="DNA methylase N-4/N-6" evidence="6">
    <location>
        <begin position="43"/>
        <end position="322"/>
    </location>
</feature>
<dbReference type="InterPro" id="IPR029063">
    <property type="entry name" value="SAM-dependent_MTases_sf"/>
</dbReference>
<evidence type="ECO:0000259" key="6">
    <source>
        <dbReference type="Pfam" id="PF01555"/>
    </source>
</evidence>
<dbReference type="Gene3D" id="3.40.50.150">
    <property type="entry name" value="Vaccinia Virus protein VP39"/>
    <property type="match status" value="1"/>
</dbReference>
<reference evidence="7 8" key="1">
    <citation type="submission" date="2020-07" db="EMBL/GenBank/DDBJ databases">
        <title>Complete genome and description of Selenomonas timonensis sp. nov., a new bacterium isolated from a gingivitis subject.</title>
        <authorList>
            <person name="Antezack A."/>
        </authorList>
    </citation>
    <scope>NUCLEOTIDE SEQUENCE [LARGE SCALE GENOMIC DNA]</scope>
    <source>
        <strain evidence="7 8">Marseille-Q3039</strain>
    </source>
</reference>
<dbReference type="EMBL" id="CP060204">
    <property type="protein sequence ID" value="QNH53859.1"/>
    <property type="molecule type" value="Genomic_DNA"/>
</dbReference>
<name>A0A7G7VIB6_9FIRM</name>
<dbReference type="KEGG" id="stim:H1B31_08260"/>
<evidence type="ECO:0000256" key="4">
    <source>
        <dbReference type="ARBA" id="ARBA00022747"/>
    </source>
</evidence>
<dbReference type="Pfam" id="PF01555">
    <property type="entry name" value="N6_N4_Mtase"/>
    <property type="match status" value="1"/>
</dbReference>
<evidence type="ECO:0000256" key="5">
    <source>
        <dbReference type="RuleBase" id="RU362026"/>
    </source>
</evidence>
<evidence type="ECO:0000256" key="1">
    <source>
        <dbReference type="ARBA" id="ARBA00006594"/>
    </source>
</evidence>
<proteinExistence type="inferred from homology"/>
<gene>
    <name evidence="7" type="ORF">H1B31_08260</name>
</gene>
<evidence type="ECO:0000313" key="7">
    <source>
        <dbReference type="EMBL" id="QNH53859.1"/>
    </source>
</evidence>